<dbReference type="PANTHER" id="PTHR11761:SF3">
    <property type="entry name" value="LARGE RIBOSOMAL SUBUNIT PROTEIN UL14M"/>
    <property type="match status" value="1"/>
</dbReference>
<dbReference type="SMART" id="SM01374">
    <property type="entry name" value="Ribosomal_L14"/>
    <property type="match status" value="1"/>
</dbReference>
<dbReference type="EMBL" id="MK086001">
    <property type="protein sequence ID" value="QBX98569.1"/>
    <property type="molecule type" value="Genomic_DNA"/>
</dbReference>
<dbReference type="GO" id="GO:0006412">
    <property type="term" value="P:translation"/>
    <property type="evidence" value="ECO:0007669"/>
    <property type="project" value="InterPro"/>
</dbReference>
<comment type="similarity">
    <text evidence="1 4">Belongs to the universal ribosomal protein uL14 family.</text>
</comment>
<dbReference type="Gene3D" id="2.40.150.20">
    <property type="entry name" value="Ribosomal protein L14"/>
    <property type="match status" value="1"/>
</dbReference>
<dbReference type="GO" id="GO:0003735">
    <property type="term" value="F:structural constituent of ribosome"/>
    <property type="evidence" value="ECO:0007669"/>
    <property type="project" value="InterPro"/>
</dbReference>
<dbReference type="RefSeq" id="YP_009646666.1">
    <property type="nucleotide sequence ID" value="NC_042492.1"/>
</dbReference>
<dbReference type="InterPro" id="IPR000218">
    <property type="entry name" value="Ribosomal_uL14"/>
</dbReference>
<keyword evidence="3 4" id="KW-0687">Ribonucleoprotein</keyword>
<dbReference type="CDD" id="cd00337">
    <property type="entry name" value="Ribosomal_uL14"/>
    <property type="match status" value="1"/>
</dbReference>
<dbReference type="InterPro" id="IPR036853">
    <property type="entry name" value="Ribosomal_uL14_sf"/>
</dbReference>
<reference evidence="5" key="1">
    <citation type="journal article" date="2019" name="Genome Biol. Evol.">
        <title>Tracing the Evolution of the Plastome and Mitogenome in the Chloropicophyceae Uncovered Convergent tRNA Gene Losses and a Variant Plastid Genetic Code.</title>
        <authorList>
            <person name="Turmel M."/>
            <person name="Dos Santos A.L."/>
            <person name="Otis C."/>
            <person name="Sergerie R."/>
            <person name="Lemieux C."/>
        </authorList>
    </citation>
    <scope>NUCLEOTIDE SEQUENCE</scope>
</reference>
<keyword evidence="2 4" id="KW-0689">Ribosomal protein</keyword>
<accession>A0A4D6C6B6</accession>
<organism evidence="5">
    <name type="scientific">Chloropicon laureae</name>
    <dbReference type="NCBI Taxonomy" id="464258"/>
    <lineage>
        <taxon>Eukaryota</taxon>
        <taxon>Viridiplantae</taxon>
        <taxon>Chlorophyta</taxon>
        <taxon>Chloropicophyceae</taxon>
        <taxon>Chloropicales</taxon>
        <taxon>Chloropicaceae</taxon>
        <taxon>Chloropicon</taxon>
    </lineage>
</organism>
<dbReference type="HAMAP" id="MF_01367">
    <property type="entry name" value="Ribosomal_uL14"/>
    <property type="match status" value="1"/>
</dbReference>
<dbReference type="Pfam" id="PF00238">
    <property type="entry name" value="Ribosomal_L14"/>
    <property type="match status" value="1"/>
</dbReference>
<protein>
    <submittedName>
        <fullName evidence="5">Ribosomal protein L14</fullName>
    </submittedName>
</protein>
<keyword evidence="5" id="KW-0496">Mitochondrion</keyword>
<dbReference type="SUPFAM" id="SSF50193">
    <property type="entry name" value="Ribosomal protein L14"/>
    <property type="match status" value="1"/>
</dbReference>
<name>A0A4D6C6B6_9CHLO</name>
<evidence type="ECO:0000256" key="2">
    <source>
        <dbReference type="ARBA" id="ARBA00022980"/>
    </source>
</evidence>
<evidence type="ECO:0000313" key="5">
    <source>
        <dbReference type="EMBL" id="QBX98569.1"/>
    </source>
</evidence>
<dbReference type="GO" id="GO:0070180">
    <property type="term" value="F:large ribosomal subunit rRNA binding"/>
    <property type="evidence" value="ECO:0007669"/>
    <property type="project" value="TreeGrafter"/>
</dbReference>
<evidence type="ECO:0000256" key="4">
    <source>
        <dbReference type="RuleBase" id="RU003949"/>
    </source>
</evidence>
<dbReference type="AlphaFoldDB" id="A0A4D6C6B6"/>
<sequence>MKTHGTYFLPGDNSGAKKMFCIGQPRSQLYIGDTITVSIKESLPSHRSRVKKGNVYKAVVCELKQKRNRFTHLGRSFSKNSAVIVNSKGDPIGTRIYSLASFELRARGHIKIASLSPFLF</sequence>
<evidence type="ECO:0000256" key="1">
    <source>
        <dbReference type="ARBA" id="ARBA00010745"/>
    </source>
</evidence>
<dbReference type="GO" id="GO:0022625">
    <property type="term" value="C:cytosolic large ribosomal subunit"/>
    <property type="evidence" value="ECO:0007669"/>
    <property type="project" value="TreeGrafter"/>
</dbReference>
<evidence type="ECO:0000256" key="3">
    <source>
        <dbReference type="ARBA" id="ARBA00023274"/>
    </source>
</evidence>
<gene>
    <name evidence="5" type="primary">rpl14</name>
</gene>
<geneLocation type="mitochondrion" evidence="5"/>
<proteinExistence type="inferred from homology"/>
<dbReference type="PANTHER" id="PTHR11761">
    <property type="entry name" value="50S/60S RIBOSOMAL PROTEIN L14/L23"/>
    <property type="match status" value="1"/>
</dbReference>
<dbReference type="GeneID" id="40351551"/>